<dbReference type="PROSITE" id="PS01124">
    <property type="entry name" value="HTH_ARAC_FAMILY_2"/>
    <property type="match status" value="1"/>
</dbReference>
<dbReference type="CDD" id="cd03136">
    <property type="entry name" value="GATase1_AraC_ArgR_like"/>
    <property type="match status" value="1"/>
</dbReference>
<keyword evidence="1" id="KW-0805">Transcription regulation</keyword>
<protein>
    <submittedName>
        <fullName evidence="5">GlxA family transcriptional regulator</fullName>
    </submittedName>
</protein>
<keyword evidence="6" id="KW-1185">Reference proteome</keyword>
<dbReference type="SMART" id="SM00342">
    <property type="entry name" value="HTH_ARAC"/>
    <property type="match status" value="1"/>
</dbReference>
<dbReference type="EMBL" id="JAHVJA010000015">
    <property type="protein sequence ID" value="MBY6141890.1"/>
    <property type="molecule type" value="Genomic_DNA"/>
</dbReference>
<dbReference type="InterPro" id="IPR029062">
    <property type="entry name" value="Class_I_gatase-like"/>
</dbReference>
<proteinExistence type="predicted"/>
<dbReference type="Pfam" id="PF12833">
    <property type="entry name" value="HTH_18"/>
    <property type="match status" value="1"/>
</dbReference>
<dbReference type="PROSITE" id="PS00041">
    <property type="entry name" value="HTH_ARAC_FAMILY_1"/>
    <property type="match status" value="1"/>
</dbReference>
<feature type="domain" description="HTH araC/xylS-type" evidence="4">
    <location>
        <begin position="221"/>
        <end position="319"/>
    </location>
</feature>
<keyword evidence="3" id="KW-0804">Transcription</keyword>
<sequence length="338" mass="37630">MTDFHRPLLFRIIVTPNFNMSATMGFADPFRAVNYLEGVTRFRWEFVSENGGECLSSNGFSILTRPLKDAAAEDADFLIVSSSWTPEAYSSAAIQSALRHAARRNATIGAIDTGAFVVAQAGLLKGRRATVHYEHMDAFQELYPDTELSENLYVFDGNRISCCGGVAAVDFALHIIQGTHGSAMANAAARYIFFPALRERGTSQNPQESEPLGITVPAPVRRAIKAMEDNLEDPLPISEVCTHAEVSHRQLDRLFARYLNKTPALYYRDIRLDRARGLVTQTSLSMAEIAFASGFSSQVHFSRAYKARFGLPPIKDRIEGRIPFEFRAWPMHRKTDSG</sequence>
<keyword evidence="2" id="KW-0238">DNA-binding</keyword>
<dbReference type="Gene3D" id="3.40.50.880">
    <property type="match status" value="1"/>
</dbReference>
<evidence type="ECO:0000256" key="3">
    <source>
        <dbReference type="ARBA" id="ARBA00023163"/>
    </source>
</evidence>
<dbReference type="SUPFAM" id="SSF46689">
    <property type="entry name" value="Homeodomain-like"/>
    <property type="match status" value="2"/>
</dbReference>
<dbReference type="Proteomes" id="UP000766629">
    <property type="component" value="Unassembled WGS sequence"/>
</dbReference>
<dbReference type="PANTHER" id="PTHR43130:SF3">
    <property type="entry name" value="HTH-TYPE TRANSCRIPTIONAL REGULATOR RV1931C"/>
    <property type="match status" value="1"/>
</dbReference>
<comment type="caution">
    <text evidence="5">The sequence shown here is derived from an EMBL/GenBank/DDBJ whole genome shotgun (WGS) entry which is preliminary data.</text>
</comment>
<evidence type="ECO:0000256" key="2">
    <source>
        <dbReference type="ARBA" id="ARBA00023125"/>
    </source>
</evidence>
<dbReference type="Pfam" id="PF01965">
    <property type="entry name" value="DJ-1_PfpI"/>
    <property type="match status" value="1"/>
</dbReference>
<dbReference type="InterPro" id="IPR018060">
    <property type="entry name" value="HTH_AraC"/>
</dbReference>
<evidence type="ECO:0000259" key="4">
    <source>
        <dbReference type="PROSITE" id="PS01124"/>
    </source>
</evidence>
<dbReference type="InterPro" id="IPR009057">
    <property type="entry name" value="Homeodomain-like_sf"/>
</dbReference>
<evidence type="ECO:0000256" key="1">
    <source>
        <dbReference type="ARBA" id="ARBA00023015"/>
    </source>
</evidence>
<organism evidence="5 6">
    <name type="scientific">Leisingera daeponensis</name>
    <dbReference type="NCBI Taxonomy" id="405746"/>
    <lineage>
        <taxon>Bacteria</taxon>
        <taxon>Pseudomonadati</taxon>
        <taxon>Pseudomonadota</taxon>
        <taxon>Alphaproteobacteria</taxon>
        <taxon>Rhodobacterales</taxon>
        <taxon>Roseobacteraceae</taxon>
        <taxon>Leisingera</taxon>
    </lineage>
</organism>
<gene>
    <name evidence="5" type="ORF">KUV26_20840</name>
</gene>
<name>A0ABS7NL38_9RHOB</name>
<evidence type="ECO:0000313" key="6">
    <source>
        <dbReference type="Proteomes" id="UP000766629"/>
    </source>
</evidence>
<dbReference type="InterPro" id="IPR018062">
    <property type="entry name" value="HTH_AraC-typ_CS"/>
</dbReference>
<evidence type="ECO:0000313" key="5">
    <source>
        <dbReference type="EMBL" id="MBY6141890.1"/>
    </source>
</evidence>
<accession>A0ABS7NL38</accession>
<dbReference type="InterPro" id="IPR052158">
    <property type="entry name" value="INH-QAR"/>
</dbReference>
<dbReference type="RefSeq" id="WP_222509838.1">
    <property type="nucleotide sequence ID" value="NZ_JAHVJA010000015.1"/>
</dbReference>
<reference evidence="5 6" key="1">
    <citation type="submission" date="2021-06" db="EMBL/GenBank/DDBJ databases">
        <title>50 bacteria genomes isolated from Dapeng, Shenzhen, China.</title>
        <authorList>
            <person name="Zheng W."/>
            <person name="Yu S."/>
            <person name="Huang Y."/>
        </authorList>
    </citation>
    <scope>NUCLEOTIDE SEQUENCE [LARGE SCALE GENOMIC DNA]</scope>
    <source>
        <strain evidence="5 6">DP1N14-2</strain>
    </source>
</reference>
<dbReference type="InterPro" id="IPR002818">
    <property type="entry name" value="DJ-1/PfpI"/>
</dbReference>
<dbReference type="PANTHER" id="PTHR43130">
    <property type="entry name" value="ARAC-FAMILY TRANSCRIPTIONAL REGULATOR"/>
    <property type="match status" value="1"/>
</dbReference>
<dbReference type="Gene3D" id="1.10.10.60">
    <property type="entry name" value="Homeodomain-like"/>
    <property type="match status" value="1"/>
</dbReference>
<dbReference type="SUPFAM" id="SSF52317">
    <property type="entry name" value="Class I glutamine amidotransferase-like"/>
    <property type="match status" value="1"/>
</dbReference>